<reference evidence="2 3" key="1">
    <citation type="submission" date="2018-11" db="EMBL/GenBank/DDBJ databases">
        <authorList>
            <person name="Stevens M.J."/>
            <person name="Cernela N."/>
            <person name="Spoerry Serrano N."/>
            <person name="Schmitt S."/>
            <person name="Schrenzel J."/>
            <person name="Stephan R."/>
        </authorList>
    </citation>
    <scope>NUCLEOTIDE SEQUENCE [LARGE SCALE GENOMIC DNA]</scope>
    <source>
        <strain evidence="2 3">SS1014</strain>
    </source>
</reference>
<keyword evidence="1" id="KW-0812">Transmembrane</keyword>
<sequence length="70" mass="8272">MENIDKKILFLSGIIILCFGFLLFHIDPYKIIATDFWSWLQIFIYTLVWKPVATIGVIVGIFFIYRATRK</sequence>
<dbReference type="EMBL" id="RSDG01000049">
    <property type="protein sequence ID" value="RRR47626.1"/>
    <property type="molecule type" value="Genomic_DNA"/>
</dbReference>
<accession>A0A3R8SS57</accession>
<name>A0A3R8SS57_STRSU</name>
<dbReference type="AlphaFoldDB" id="A0A3R8SS57"/>
<reference evidence="2 3" key="2">
    <citation type="submission" date="2018-12" db="EMBL/GenBank/DDBJ databases">
        <title>Whole-genome sequences of fifteen clinical Streptococcus suis strains isolated from pigs between 2006 and 2018.</title>
        <authorList>
            <person name="Stevens M.J.A."/>
            <person name="Cernela N."/>
            <person name="Spoerry Serrano N."/>
            <person name="Schmitt S."/>
            <person name="Schrenzel J."/>
            <person name="Stephan R."/>
        </authorList>
    </citation>
    <scope>NUCLEOTIDE SEQUENCE [LARGE SCALE GENOMIC DNA]</scope>
    <source>
        <strain evidence="2 3">SS1014</strain>
    </source>
</reference>
<evidence type="ECO:0000313" key="3">
    <source>
        <dbReference type="Proteomes" id="UP000273973"/>
    </source>
</evidence>
<gene>
    <name evidence="2" type="ORF">EJA00_07295</name>
</gene>
<feature type="transmembrane region" description="Helical" evidence="1">
    <location>
        <begin position="7"/>
        <end position="26"/>
    </location>
</feature>
<dbReference type="Proteomes" id="UP000273973">
    <property type="component" value="Unassembled WGS sequence"/>
</dbReference>
<organism evidence="2 3">
    <name type="scientific">Streptococcus suis</name>
    <dbReference type="NCBI Taxonomy" id="1307"/>
    <lineage>
        <taxon>Bacteria</taxon>
        <taxon>Bacillati</taxon>
        <taxon>Bacillota</taxon>
        <taxon>Bacilli</taxon>
        <taxon>Lactobacillales</taxon>
        <taxon>Streptococcaceae</taxon>
        <taxon>Streptococcus</taxon>
    </lineage>
</organism>
<keyword evidence="1" id="KW-1133">Transmembrane helix</keyword>
<protein>
    <submittedName>
        <fullName evidence="2">Uncharacterized protein</fullName>
    </submittedName>
</protein>
<proteinExistence type="predicted"/>
<keyword evidence="1" id="KW-0472">Membrane</keyword>
<dbReference type="RefSeq" id="WP_105112250.1">
    <property type="nucleotide sequence ID" value="NZ_JAOTFH010000001.1"/>
</dbReference>
<evidence type="ECO:0000313" key="2">
    <source>
        <dbReference type="EMBL" id="RRR47626.1"/>
    </source>
</evidence>
<feature type="transmembrane region" description="Helical" evidence="1">
    <location>
        <begin position="38"/>
        <end position="65"/>
    </location>
</feature>
<evidence type="ECO:0000256" key="1">
    <source>
        <dbReference type="SAM" id="Phobius"/>
    </source>
</evidence>
<comment type="caution">
    <text evidence="2">The sequence shown here is derived from an EMBL/GenBank/DDBJ whole genome shotgun (WGS) entry which is preliminary data.</text>
</comment>